<evidence type="ECO:0000313" key="8">
    <source>
        <dbReference type="EMBL" id="MCO6044870.1"/>
    </source>
</evidence>
<comment type="caution">
    <text evidence="8">The sequence shown here is derived from an EMBL/GenBank/DDBJ whole genome shotgun (WGS) entry which is preliminary data.</text>
</comment>
<feature type="domain" description="Sulfatase N-terminal" evidence="7">
    <location>
        <begin position="31"/>
        <end position="377"/>
    </location>
</feature>
<dbReference type="RefSeq" id="WP_252852984.1">
    <property type="nucleotide sequence ID" value="NZ_JAMXLR010000043.1"/>
</dbReference>
<keyword evidence="9" id="KW-1185">Reference proteome</keyword>
<evidence type="ECO:0000256" key="5">
    <source>
        <dbReference type="SAM" id="MobiDB-lite"/>
    </source>
</evidence>
<dbReference type="InterPro" id="IPR000917">
    <property type="entry name" value="Sulfatase_N"/>
</dbReference>
<reference evidence="8" key="1">
    <citation type="submission" date="2022-06" db="EMBL/GenBank/DDBJ databases">
        <title>Aeoliella straminimaris, a novel planctomycete from sediments.</title>
        <authorList>
            <person name="Vitorino I.R."/>
            <person name="Lage O.M."/>
        </authorList>
    </citation>
    <scope>NUCLEOTIDE SEQUENCE</scope>
    <source>
        <strain evidence="8">ICT_H6.2</strain>
    </source>
</reference>
<evidence type="ECO:0000256" key="3">
    <source>
        <dbReference type="ARBA" id="ARBA00022801"/>
    </source>
</evidence>
<dbReference type="AlphaFoldDB" id="A0A9X2F9I1"/>
<evidence type="ECO:0000313" key="9">
    <source>
        <dbReference type="Proteomes" id="UP001155241"/>
    </source>
</evidence>
<proteinExistence type="inferred from homology"/>
<comment type="similarity">
    <text evidence="1">Belongs to the sulfatase family.</text>
</comment>
<dbReference type="Pfam" id="PF00884">
    <property type="entry name" value="Sulfatase"/>
    <property type="match status" value="1"/>
</dbReference>
<dbReference type="Gene3D" id="3.40.720.10">
    <property type="entry name" value="Alkaline Phosphatase, subunit A"/>
    <property type="match status" value="1"/>
</dbReference>
<evidence type="ECO:0000256" key="6">
    <source>
        <dbReference type="SAM" id="SignalP"/>
    </source>
</evidence>
<dbReference type="CDD" id="cd16145">
    <property type="entry name" value="ARS_like"/>
    <property type="match status" value="1"/>
</dbReference>
<sequence>MHLTKLAIVASTVLTIGLAAPVPAADRSDTPNIILIVADDLGYGELGCYGQQIIRTPRIDELAADGVRFTDFYSGSPVCAPSRCVLMTGKSPAHAYIRDNGDYKPDSALKAKYGFEFPGQQPIPAEEVTLAEVLKQCGYATAAMGKWGLGHFGTSGDPNSQGFDLFFGYNCQRHAHNHYPSFLWRNGERVEYPGNDGKSLTGETFSQDEFTREALQFIREKQDQPFFLYLPVIIPHLSIQVPESSLAEYEGKIDETPYEHHGYLKHPAPHAGYAAMVTHLDKAVGQVVDLVDELGLAEDTLIIFTSDNGPTYERLGGSDSEFFHSAGGLRGLKGSIYEGGIRVPLVARWPGHIKPDTESDAVSAFWDLMPTVCEVVGADCPQDANGVSILPAMTGDGQVADRDYLIWEFPGYGGQQAIRMGDWKGVVRNTKRGNTKLELYDLQNDPAEANNVAKQHPQRVARMKELLKSDRTESEMFPLTRRRNAKKSAE</sequence>
<dbReference type="PANTHER" id="PTHR42693">
    <property type="entry name" value="ARYLSULFATASE FAMILY MEMBER"/>
    <property type="match status" value="1"/>
</dbReference>
<evidence type="ECO:0000256" key="1">
    <source>
        <dbReference type="ARBA" id="ARBA00008779"/>
    </source>
</evidence>
<protein>
    <submittedName>
        <fullName evidence="8">Arylsulfatase</fullName>
    </submittedName>
</protein>
<gene>
    <name evidence="8" type="ORF">NG895_13235</name>
</gene>
<dbReference type="InterPro" id="IPR024607">
    <property type="entry name" value="Sulfatase_CS"/>
</dbReference>
<dbReference type="PANTHER" id="PTHR42693:SF53">
    <property type="entry name" value="ENDO-4-O-SULFATASE"/>
    <property type="match status" value="1"/>
</dbReference>
<feature type="chain" id="PRO_5040867977" evidence="6">
    <location>
        <begin position="25"/>
        <end position="490"/>
    </location>
</feature>
<keyword evidence="6" id="KW-0732">Signal</keyword>
<organism evidence="8 9">
    <name type="scientific">Aeoliella straminimaris</name>
    <dbReference type="NCBI Taxonomy" id="2954799"/>
    <lineage>
        <taxon>Bacteria</taxon>
        <taxon>Pseudomonadati</taxon>
        <taxon>Planctomycetota</taxon>
        <taxon>Planctomycetia</taxon>
        <taxon>Pirellulales</taxon>
        <taxon>Lacipirellulaceae</taxon>
        <taxon>Aeoliella</taxon>
    </lineage>
</organism>
<dbReference type="Gene3D" id="3.30.1120.10">
    <property type="match status" value="1"/>
</dbReference>
<dbReference type="Proteomes" id="UP001155241">
    <property type="component" value="Unassembled WGS sequence"/>
</dbReference>
<dbReference type="InterPro" id="IPR017850">
    <property type="entry name" value="Alkaline_phosphatase_core_sf"/>
</dbReference>
<keyword evidence="2" id="KW-0479">Metal-binding</keyword>
<dbReference type="PROSITE" id="PS00523">
    <property type="entry name" value="SULFATASE_1"/>
    <property type="match status" value="1"/>
</dbReference>
<name>A0A9X2F9I1_9BACT</name>
<dbReference type="SUPFAM" id="SSF53649">
    <property type="entry name" value="Alkaline phosphatase-like"/>
    <property type="match status" value="1"/>
</dbReference>
<accession>A0A9X2F9I1</accession>
<dbReference type="GO" id="GO:0046872">
    <property type="term" value="F:metal ion binding"/>
    <property type="evidence" value="ECO:0007669"/>
    <property type="project" value="UniProtKB-KW"/>
</dbReference>
<dbReference type="EMBL" id="JAMXLR010000043">
    <property type="protein sequence ID" value="MCO6044870.1"/>
    <property type="molecule type" value="Genomic_DNA"/>
</dbReference>
<evidence type="ECO:0000256" key="2">
    <source>
        <dbReference type="ARBA" id="ARBA00022723"/>
    </source>
</evidence>
<feature type="signal peptide" evidence="6">
    <location>
        <begin position="1"/>
        <end position="24"/>
    </location>
</feature>
<dbReference type="GO" id="GO:0004065">
    <property type="term" value="F:arylsulfatase activity"/>
    <property type="evidence" value="ECO:0007669"/>
    <property type="project" value="TreeGrafter"/>
</dbReference>
<feature type="region of interest" description="Disordered" evidence="5">
    <location>
        <begin position="466"/>
        <end position="490"/>
    </location>
</feature>
<evidence type="ECO:0000256" key="4">
    <source>
        <dbReference type="ARBA" id="ARBA00022837"/>
    </source>
</evidence>
<keyword evidence="4" id="KW-0106">Calcium</keyword>
<feature type="compositionally biased region" description="Basic residues" evidence="5">
    <location>
        <begin position="480"/>
        <end position="490"/>
    </location>
</feature>
<evidence type="ECO:0000259" key="7">
    <source>
        <dbReference type="Pfam" id="PF00884"/>
    </source>
</evidence>
<keyword evidence="3" id="KW-0378">Hydrolase</keyword>
<dbReference type="InterPro" id="IPR050738">
    <property type="entry name" value="Sulfatase"/>
</dbReference>